<evidence type="ECO:0000313" key="1">
    <source>
        <dbReference type="EMBL" id="KAG8234289.1"/>
    </source>
</evidence>
<accession>A0A8K0P860</accession>
<organism evidence="1 2">
    <name type="scientific">Ladona fulva</name>
    <name type="common">Scarce chaser dragonfly</name>
    <name type="synonym">Libellula fulva</name>
    <dbReference type="NCBI Taxonomy" id="123851"/>
    <lineage>
        <taxon>Eukaryota</taxon>
        <taxon>Metazoa</taxon>
        <taxon>Ecdysozoa</taxon>
        <taxon>Arthropoda</taxon>
        <taxon>Hexapoda</taxon>
        <taxon>Insecta</taxon>
        <taxon>Pterygota</taxon>
        <taxon>Palaeoptera</taxon>
        <taxon>Odonata</taxon>
        <taxon>Epiprocta</taxon>
        <taxon>Anisoptera</taxon>
        <taxon>Libelluloidea</taxon>
        <taxon>Libellulidae</taxon>
        <taxon>Ladona</taxon>
    </lineage>
</organism>
<reference evidence="1" key="2">
    <citation type="submission" date="2017-10" db="EMBL/GenBank/DDBJ databases">
        <title>Ladona fulva Genome sequencing and assembly.</title>
        <authorList>
            <person name="Murali S."/>
            <person name="Richards S."/>
            <person name="Bandaranaike D."/>
            <person name="Bellair M."/>
            <person name="Blankenburg K."/>
            <person name="Chao H."/>
            <person name="Dinh H."/>
            <person name="Doddapaneni H."/>
            <person name="Dugan-Rocha S."/>
            <person name="Elkadiri S."/>
            <person name="Gnanaolivu R."/>
            <person name="Hernandez B."/>
            <person name="Skinner E."/>
            <person name="Javaid M."/>
            <person name="Lee S."/>
            <person name="Li M."/>
            <person name="Ming W."/>
            <person name="Munidasa M."/>
            <person name="Muniz J."/>
            <person name="Nguyen L."/>
            <person name="Hughes D."/>
            <person name="Osuji N."/>
            <person name="Pu L.-L."/>
            <person name="Puazo M."/>
            <person name="Qu C."/>
            <person name="Quiroz J."/>
            <person name="Raj R."/>
            <person name="Weissenberger G."/>
            <person name="Xin Y."/>
            <person name="Zou X."/>
            <person name="Han Y."/>
            <person name="Worley K."/>
            <person name="Muzny D."/>
            <person name="Gibbs R."/>
        </authorList>
    </citation>
    <scope>NUCLEOTIDE SEQUENCE</scope>
    <source>
        <strain evidence="1">Sampled in the wild</strain>
    </source>
</reference>
<gene>
    <name evidence="1" type="ORF">J437_LFUL015014</name>
</gene>
<protein>
    <submittedName>
        <fullName evidence="1">Uncharacterized protein</fullName>
    </submittedName>
</protein>
<dbReference type="AlphaFoldDB" id="A0A8K0P860"/>
<evidence type="ECO:0000313" key="2">
    <source>
        <dbReference type="Proteomes" id="UP000792457"/>
    </source>
</evidence>
<proteinExistence type="predicted"/>
<dbReference type="OrthoDB" id="8065135at2759"/>
<dbReference type="EMBL" id="KZ308794">
    <property type="protein sequence ID" value="KAG8234289.1"/>
    <property type="molecule type" value="Genomic_DNA"/>
</dbReference>
<name>A0A8K0P860_LADFU</name>
<dbReference type="PANTHER" id="PTHR37162:SF1">
    <property type="entry name" value="BED-TYPE DOMAIN-CONTAINING PROTEIN"/>
    <property type="match status" value="1"/>
</dbReference>
<sequence>MEKNNLKHKLIAYSADNTNANFGGKARRGTNNIFYKLNENLNQNIIGVGCAAHIIHNAIQTGADLLPVDVENIDKCPRILEEFFEKESSKFWLEFIHNQAAIFQNAIKVIEGDNISVIEVANEVKNFKFQCQERLENNFLPLTIRNSISQLEIQGATNRADIMNHVKKFYRTNAATERVFSTVNKVWTSEESKLSVETLKAILCVKYNLTNSREKFHDLLNNDSNLLKKIHSNKKYAKE</sequence>
<dbReference type="Proteomes" id="UP000792457">
    <property type="component" value="Unassembled WGS sequence"/>
</dbReference>
<reference evidence="1" key="1">
    <citation type="submission" date="2013-04" db="EMBL/GenBank/DDBJ databases">
        <authorList>
            <person name="Qu J."/>
            <person name="Murali S.C."/>
            <person name="Bandaranaike D."/>
            <person name="Bellair M."/>
            <person name="Blankenburg K."/>
            <person name="Chao H."/>
            <person name="Dinh H."/>
            <person name="Doddapaneni H."/>
            <person name="Downs B."/>
            <person name="Dugan-Rocha S."/>
            <person name="Elkadiri S."/>
            <person name="Gnanaolivu R.D."/>
            <person name="Hernandez B."/>
            <person name="Javaid M."/>
            <person name="Jayaseelan J.C."/>
            <person name="Lee S."/>
            <person name="Li M."/>
            <person name="Ming W."/>
            <person name="Munidasa M."/>
            <person name="Muniz J."/>
            <person name="Nguyen L."/>
            <person name="Ongeri F."/>
            <person name="Osuji N."/>
            <person name="Pu L.-L."/>
            <person name="Puazo M."/>
            <person name="Qu C."/>
            <person name="Quiroz J."/>
            <person name="Raj R."/>
            <person name="Weissenberger G."/>
            <person name="Xin Y."/>
            <person name="Zou X."/>
            <person name="Han Y."/>
            <person name="Richards S."/>
            <person name="Worley K."/>
            <person name="Muzny D."/>
            <person name="Gibbs R."/>
        </authorList>
    </citation>
    <scope>NUCLEOTIDE SEQUENCE</scope>
    <source>
        <strain evidence="1">Sampled in the wild</strain>
    </source>
</reference>
<keyword evidence="2" id="KW-1185">Reference proteome</keyword>
<dbReference type="PANTHER" id="PTHR37162">
    <property type="entry name" value="HAT FAMILY DIMERISATION DOMAINCONTAINING PROTEIN-RELATED"/>
    <property type="match status" value="1"/>
</dbReference>
<comment type="caution">
    <text evidence="1">The sequence shown here is derived from an EMBL/GenBank/DDBJ whole genome shotgun (WGS) entry which is preliminary data.</text>
</comment>